<dbReference type="SMART" id="SM00053">
    <property type="entry name" value="DYNc"/>
    <property type="match status" value="1"/>
</dbReference>
<dbReference type="GO" id="GO:0005525">
    <property type="term" value="F:GTP binding"/>
    <property type="evidence" value="ECO:0007669"/>
    <property type="project" value="InterPro"/>
</dbReference>
<sequence>MADEAKTDREVGGNKGVSNKQIRLKIFSPNVLDITLVDLPGITKVPVGDQPSDIEARIRTMIMSYIKTPTCLILVVTPANSDLANSDALQMAGITDPDGNRTIDVITKLDIMDRGTDARNLLLGKVIPLRLGYVGVVNRSQEVITLHTVHKGIQWFSNSCGVPQLAKKLNQILTQHIKAVLPGLRAHISTSLVAVVKEHASYGEITESKACADQGALLLNILSKYCEGRNNLMQSYPAMALDRRLQADCARDPKEGPRVLMSLRDLIEAQRSSLHRSPTSKLPSSGNQSTRASRNWKEDWCHPLKNLSQEERGQPP</sequence>
<evidence type="ECO:0000313" key="6">
    <source>
        <dbReference type="Proteomes" id="UP000289340"/>
    </source>
</evidence>
<dbReference type="PANTHER" id="PTHR11566">
    <property type="entry name" value="DYNAMIN"/>
    <property type="match status" value="1"/>
</dbReference>
<evidence type="ECO:0000259" key="4">
    <source>
        <dbReference type="PROSITE" id="PS51718"/>
    </source>
</evidence>
<keyword evidence="6" id="KW-1185">Reference proteome</keyword>
<dbReference type="AlphaFoldDB" id="A0A445F1B2"/>
<feature type="compositionally biased region" description="Polar residues" evidence="3">
    <location>
        <begin position="271"/>
        <end position="293"/>
    </location>
</feature>
<gene>
    <name evidence="5" type="ORF">D0Y65_053270</name>
</gene>
<dbReference type="InterPro" id="IPR001401">
    <property type="entry name" value="Dynamin_GTPase"/>
</dbReference>
<accession>A0A445F1B2</accession>
<evidence type="ECO:0000313" key="5">
    <source>
        <dbReference type="EMBL" id="RZB42628.1"/>
    </source>
</evidence>
<dbReference type="InterPro" id="IPR000375">
    <property type="entry name" value="Dynamin_stalk"/>
</dbReference>
<dbReference type="GO" id="GO:0000266">
    <property type="term" value="P:mitochondrial fission"/>
    <property type="evidence" value="ECO:0007669"/>
    <property type="project" value="TreeGrafter"/>
</dbReference>
<dbReference type="GO" id="GO:0016020">
    <property type="term" value="C:membrane"/>
    <property type="evidence" value="ECO:0007669"/>
    <property type="project" value="TreeGrafter"/>
</dbReference>
<dbReference type="InterPro" id="IPR027417">
    <property type="entry name" value="P-loop_NTPase"/>
</dbReference>
<dbReference type="SUPFAM" id="SSF52540">
    <property type="entry name" value="P-loop containing nucleoside triphosphate hydrolases"/>
    <property type="match status" value="1"/>
</dbReference>
<organism evidence="5 6">
    <name type="scientific">Glycine soja</name>
    <name type="common">Wild soybean</name>
    <dbReference type="NCBI Taxonomy" id="3848"/>
    <lineage>
        <taxon>Eukaryota</taxon>
        <taxon>Viridiplantae</taxon>
        <taxon>Streptophyta</taxon>
        <taxon>Embryophyta</taxon>
        <taxon>Tracheophyta</taxon>
        <taxon>Spermatophyta</taxon>
        <taxon>Magnoliopsida</taxon>
        <taxon>eudicotyledons</taxon>
        <taxon>Gunneridae</taxon>
        <taxon>Pentapetalae</taxon>
        <taxon>rosids</taxon>
        <taxon>fabids</taxon>
        <taxon>Fabales</taxon>
        <taxon>Fabaceae</taxon>
        <taxon>Papilionoideae</taxon>
        <taxon>50 kb inversion clade</taxon>
        <taxon>NPAAA clade</taxon>
        <taxon>indigoferoid/millettioid clade</taxon>
        <taxon>Phaseoleae</taxon>
        <taxon>Glycine</taxon>
        <taxon>Glycine subgen. Soja</taxon>
    </lineage>
</organism>
<protein>
    <submittedName>
        <fullName evidence="5">Dynamin-related protein 3A</fullName>
    </submittedName>
</protein>
<dbReference type="EMBL" id="QZWG01000020">
    <property type="protein sequence ID" value="RZB42628.1"/>
    <property type="molecule type" value="Genomic_DNA"/>
</dbReference>
<dbReference type="Proteomes" id="UP000289340">
    <property type="component" value="Chromosome 20"/>
</dbReference>
<dbReference type="GO" id="GO:0008017">
    <property type="term" value="F:microtubule binding"/>
    <property type="evidence" value="ECO:0007669"/>
    <property type="project" value="TreeGrafter"/>
</dbReference>
<comment type="caution">
    <text evidence="5">The sequence shown here is derived from an EMBL/GenBank/DDBJ whole genome shotgun (WGS) entry which is preliminary data.</text>
</comment>
<dbReference type="GO" id="GO:0005739">
    <property type="term" value="C:mitochondrion"/>
    <property type="evidence" value="ECO:0007669"/>
    <property type="project" value="TreeGrafter"/>
</dbReference>
<proteinExistence type="predicted"/>
<feature type="region of interest" description="Disordered" evidence="3">
    <location>
        <begin position="271"/>
        <end position="316"/>
    </location>
</feature>
<evidence type="ECO:0000256" key="3">
    <source>
        <dbReference type="SAM" id="MobiDB-lite"/>
    </source>
</evidence>
<dbReference type="PANTHER" id="PTHR11566:SF21">
    <property type="entry name" value="DYNAMIN RELATED PROTEIN 1, ISOFORM A"/>
    <property type="match status" value="1"/>
</dbReference>
<evidence type="ECO:0000256" key="1">
    <source>
        <dbReference type="ARBA" id="ARBA00022741"/>
    </source>
</evidence>
<dbReference type="GO" id="GO:0003924">
    <property type="term" value="F:GTPase activity"/>
    <property type="evidence" value="ECO:0007669"/>
    <property type="project" value="InterPro"/>
</dbReference>
<dbReference type="GO" id="GO:0005874">
    <property type="term" value="C:microtubule"/>
    <property type="evidence" value="ECO:0007669"/>
    <property type="project" value="TreeGrafter"/>
</dbReference>
<dbReference type="InterPro" id="IPR030381">
    <property type="entry name" value="G_DYNAMIN_dom"/>
</dbReference>
<dbReference type="Pfam" id="PF00350">
    <property type="entry name" value="Dynamin_N"/>
    <property type="match status" value="1"/>
</dbReference>
<dbReference type="InterPro" id="IPR045063">
    <property type="entry name" value="Dynamin_N"/>
</dbReference>
<dbReference type="Gene3D" id="3.40.50.300">
    <property type="entry name" value="P-loop containing nucleotide triphosphate hydrolases"/>
    <property type="match status" value="1"/>
</dbReference>
<feature type="domain" description="Dynamin-type G" evidence="4">
    <location>
        <begin position="1"/>
        <end position="182"/>
    </location>
</feature>
<dbReference type="GO" id="GO:0016559">
    <property type="term" value="P:peroxisome fission"/>
    <property type="evidence" value="ECO:0007669"/>
    <property type="project" value="TreeGrafter"/>
</dbReference>
<dbReference type="PROSITE" id="PS51718">
    <property type="entry name" value="G_DYNAMIN_2"/>
    <property type="match status" value="1"/>
</dbReference>
<dbReference type="CDD" id="cd08771">
    <property type="entry name" value="DLP_1"/>
    <property type="match status" value="1"/>
</dbReference>
<reference evidence="5 6" key="1">
    <citation type="submission" date="2018-09" db="EMBL/GenBank/DDBJ databases">
        <title>A high-quality reference genome of wild soybean provides a powerful tool to mine soybean genomes.</title>
        <authorList>
            <person name="Xie M."/>
            <person name="Chung C.Y.L."/>
            <person name="Li M.-W."/>
            <person name="Wong F.-L."/>
            <person name="Chan T.-F."/>
            <person name="Lam H.-M."/>
        </authorList>
    </citation>
    <scope>NUCLEOTIDE SEQUENCE [LARGE SCALE GENOMIC DNA]</scope>
    <source>
        <strain evidence="6">cv. W05</strain>
        <tissue evidence="5">Hypocotyl of etiolated seedlings</tissue>
    </source>
</reference>
<evidence type="ECO:0000256" key="2">
    <source>
        <dbReference type="ARBA" id="ARBA00023134"/>
    </source>
</evidence>
<dbReference type="Pfam" id="PF01031">
    <property type="entry name" value="Dynamin_M"/>
    <property type="match status" value="1"/>
</dbReference>
<feature type="compositionally biased region" description="Basic and acidic residues" evidence="3">
    <location>
        <begin position="295"/>
        <end position="316"/>
    </location>
</feature>
<dbReference type="InterPro" id="IPR022812">
    <property type="entry name" value="Dynamin"/>
</dbReference>
<dbReference type="PRINTS" id="PR00195">
    <property type="entry name" value="DYNAMIN"/>
</dbReference>
<keyword evidence="2" id="KW-0342">GTP-binding</keyword>
<keyword evidence="1" id="KW-0547">Nucleotide-binding</keyword>
<dbReference type="GO" id="GO:0005777">
    <property type="term" value="C:peroxisome"/>
    <property type="evidence" value="ECO:0007669"/>
    <property type="project" value="TreeGrafter"/>
</dbReference>
<name>A0A445F1B2_GLYSO</name>